<evidence type="ECO:0000259" key="2">
    <source>
        <dbReference type="PROSITE" id="PS50994"/>
    </source>
</evidence>
<dbReference type="SUPFAM" id="SSF53098">
    <property type="entry name" value="Ribonuclease H-like"/>
    <property type="match status" value="1"/>
</dbReference>
<proteinExistence type="predicted"/>
<dbReference type="Gene3D" id="3.30.420.10">
    <property type="entry name" value="Ribonuclease H-like superfamily/Ribonuclease H"/>
    <property type="match status" value="1"/>
</dbReference>
<organism evidence="4 6">
    <name type="scientific">Thomasclavelia spiroformis</name>
    <dbReference type="NCBI Taxonomy" id="29348"/>
    <lineage>
        <taxon>Bacteria</taxon>
        <taxon>Bacillati</taxon>
        <taxon>Bacillota</taxon>
        <taxon>Erysipelotrichia</taxon>
        <taxon>Erysipelotrichales</taxon>
        <taxon>Coprobacillaceae</taxon>
        <taxon>Thomasclavelia</taxon>
    </lineage>
</organism>
<evidence type="ECO:0000313" key="6">
    <source>
        <dbReference type="Proteomes" id="UP000196258"/>
    </source>
</evidence>
<dbReference type="NCBIfam" id="NF033516">
    <property type="entry name" value="transpos_IS3"/>
    <property type="match status" value="1"/>
</dbReference>
<dbReference type="InterPro" id="IPR050900">
    <property type="entry name" value="Transposase_IS3/IS150/IS904"/>
</dbReference>
<dbReference type="Pfam" id="PF13276">
    <property type="entry name" value="HTH_21"/>
    <property type="match status" value="1"/>
</dbReference>
<comment type="caution">
    <text evidence="4">The sequence shown here is derived from an EMBL/GenBank/DDBJ whole genome shotgun (WGS) entry which is preliminary data.</text>
</comment>
<dbReference type="InterPro" id="IPR001584">
    <property type="entry name" value="Integrase_cat-core"/>
</dbReference>
<dbReference type="RefSeq" id="WP_087254599.1">
    <property type="nucleotide sequence ID" value="NZ_JAGZXW010000008.1"/>
</dbReference>
<evidence type="ECO:0000256" key="1">
    <source>
        <dbReference type="ARBA" id="ARBA00002286"/>
    </source>
</evidence>
<protein>
    <recommendedName>
        <fullName evidence="2">Integrase catalytic domain-containing protein</fullName>
    </recommendedName>
</protein>
<gene>
    <name evidence="5" type="ORF">B5E91_02350</name>
    <name evidence="4" type="ORF">B5E91_10000</name>
    <name evidence="3" type="ORF">B5E91_10550</name>
</gene>
<evidence type="ECO:0000313" key="3">
    <source>
        <dbReference type="EMBL" id="OUQ04345.1"/>
    </source>
</evidence>
<name>A0A1Y4E948_9FIRM</name>
<dbReference type="Proteomes" id="UP000196258">
    <property type="component" value="Unassembled WGS sequence"/>
</dbReference>
<sequence length="308" mass="36699">METAKEKYKIIEEMISRDNNLLNISKLCKVADVSRSGFYSWRKNKDKREAKEEKDRNDFELILEAYRYRGFDKGARSIHMRLLHTGVRMNIKKIRRLMKKFNLKCSIRKANPYRRMAKSMQTSNIAANLVDRNFIQEPRLIILTDITYLFYGKERKKAYMSVMKDCFTNEILSYVVSKSLEVDFVLKTVNLLMENHGSSLKTNKTIINSDQGCHYTSIAFRELLKDKKLRQSMSRRGNCWDNAPQESFFGHMKDEINLKDCGTFEKLVEIIDDYIDYYNNERYQWDLAKLSPNEYYQYWLTDKYPINV</sequence>
<dbReference type="PROSITE" id="PS50994">
    <property type="entry name" value="INTEGRASE"/>
    <property type="match status" value="1"/>
</dbReference>
<dbReference type="PANTHER" id="PTHR46889:SF5">
    <property type="entry name" value="INTEGRASE PROTEIN"/>
    <property type="match status" value="1"/>
</dbReference>
<evidence type="ECO:0000313" key="4">
    <source>
        <dbReference type="EMBL" id="OUQ04475.1"/>
    </source>
</evidence>
<dbReference type="Pfam" id="PF00665">
    <property type="entry name" value="rve"/>
    <property type="match status" value="1"/>
</dbReference>
<dbReference type="EMBL" id="NFLB01000012">
    <property type="protein sequence ID" value="OUQ04345.1"/>
    <property type="molecule type" value="Genomic_DNA"/>
</dbReference>
<dbReference type="GO" id="GO:0003676">
    <property type="term" value="F:nucleic acid binding"/>
    <property type="evidence" value="ECO:0007669"/>
    <property type="project" value="InterPro"/>
</dbReference>
<feature type="domain" description="Integrase catalytic" evidence="2">
    <location>
        <begin position="134"/>
        <end position="300"/>
    </location>
</feature>
<dbReference type="Pfam" id="PF13333">
    <property type="entry name" value="rve_2"/>
    <property type="match status" value="1"/>
</dbReference>
<reference evidence="6" key="1">
    <citation type="submission" date="2017-04" db="EMBL/GenBank/DDBJ databases">
        <title>Function of individual gut microbiota members based on whole genome sequencing of pure cultures obtained from chicken caecum.</title>
        <authorList>
            <person name="Medvecky M."/>
            <person name="Cejkova D."/>
            <person name="Polansky O."/>
            <person name="Karasova D."/>
            <person name="Kubasova T."/>
            <person name="Cizek A."/>
            <person name="Rychlik I."/>
        </authorList>
    </citation>
    <scope>NUCLEOTIDE SEQUENCE [LARGE SCALE GENOMIC DNA]</scope>
    <source>
        <strain evidence="6">An149</strain>
    </source>
</reference>
<dbReference type="InterPro" id="IPR025948">
    <property type="entry name" value="HTH-like_dom"/>
</dbReference>
<reference evidence="4" key="2">
    <citation type="journal article" date="2018" name="BMC Genomics">
        <title>Whole genome sequencing and function prediction of 133 gut anaerobes isolated from chicken caecum in pure cultures.</title>
        <authorList>
            <person name="Medvecky M."/>
            <person name="Cejkova D."/>
            <person name="Polansky O."/>
            <person name="Karasova D."/>
            <person name="Kubasova T."/>
            <person name="Cizek A."/>
            <person name="Rychlik I."/>
        </authorList>
    </citation>
    <scope>NUCLEOTIDE SEQUENCE</scope>
    <source>
        <strain evidence="4">An149</strain>
    </source>
</reference>
<dbReference type="EMBL" id="NFLB01000002">
    <property type="protein sequence ID" value="OUQ06141.1"/>
    <property type="molecule type" value="Genomic_DNA"/>
</dbReference>
<dbReference type="InterPro" id="IPR012337">
    <property type="entry name" value="RNaseH-like_sf"/>
</dbReference>
<dbReference type="PANTHER" id="PTHR46889">
    <property type="entry name" value="TRANSPOSASE INSF FOR INSERTION SEQUENCE IS3B-RELATED"/>
    <property type="match status" value="1"/>
</dbReference>
<dbReference type="AlphaFoldDB" id="A0A1Y4E948"/>
<dbReference type="GO" id="GO:0015074">
    <property type="term" value="P:DNA integration"/>
    <property type="evidence" value="ECO:0007669"/>
    <property type="project" value="InterPro"/>
</dbReference>
<accession>A0A1Y4E948</accession>
<dbReference type="EMBL" id="NFLB01000011">
    <property type="protein sequence ID" value="OUQ04475.1"/>
    <property type="molecule type" value="Genomic_DNA"/>
</dbReference>
<dbReference type="InterPro" id="IPR036397">
    <property type="entry name" value="RNaseH_sf"/>
</dbReference>
<comment type="function">
    <text evidence="1">Involved in the transposition of the insertion sequence.</text>
</comment>
<dbReference type="InterPro" id="IPR048020">
    <property type="entry name" value="Transpos_IS3"/>
</dbReference>
<evidence type="ECO:0000313" key="5">
    <source>
        <dbReference type="EMBL" id="OUQ06141.1"/>
    </source>
</evidence>